<dbReference type="InterPro" id="IPR015943">
    <property type="entry name" value="WD40/YVTN_repeat-like_dom_sf"/>
</dbReference>
<proteinExistence type="inferred from homology"/>
<accession>A0AA38Y3F3</accession>
<protein>
    <recommendedName>
        <fullName evidence="4">6-phosphogluconolactonase</fullName>
    </recommendedName>
</protein>
<dbReference type="SUPFAM" id="SSF51004">
    <property type="entry name" value="C-terminal (heme d1) domain of cytochrome cd1-nitrite reductase"/>
    <property type="match status" value="1"/>
</dbReference>
<gene>
    <name evidence="2" type="ORF">H2204_006722</name>
</gene>
<keyword evidence="3" id="KW-1185">Reference proteome</keyword>
<evidence type="ECO:0008006" key="4">
    <source>
        <dbReference type="Google" id="ProtNLM"/>
    </source>
</evidence>
<evidence type="ECO:0000313" key="3">
    <source>
        <dbReference type="Proteomes" id="UP001172681"/>
    </source>
</evidence>
<dbReference type="InterPro" id="IPR011048">
    <property type="entry name" value="Haem_d1_sf"/>
</dbReference>
<organism evidence="2 3">
    <name type="scientific">Knufia peltigerae</name>
    <dbReference type="NCBI Taxonomy" id="1002370"/>
    <lineage>
        <taxon>Eukaryota</taxon>
        <taxon>Fungi</taxon>
        <taxon>Dikarya</taxon>
        <taxon>Ascomycota</taxon>
        <taxon>Pezizomycotina</taxon>
        <taxon>Eurotiomycetes</taxon>
        <taxon>Chaetothyriomycetidae</taxon>
        <taxon>Chaetothyriales</taxon>
        <taxon>Trichomeriaceae</taxon>
        <taxon>Knufia</taxon>
    </lineage>
</organism>
<dbReference type="PANTHER" id="PTHR30344">
    <property type="entry name" value="6-PHOSPHOGLUCONOLACTONASE-RELATED"/>
    <property type="match status" value="1"/>
</dbReference>
<comment type="caution">
    <text evidence="2">The sequence shown here is derived from an EMBL/GenBank/DDBJ whole genome shotgun (WGS) entry which is preliminary data.</text>
</comment>
<dbReference type="GO" id="GO:0017057">
    <property type="term" value="F:6-phosphogluconolactonase activity"/>
    <property type="evidence" value="ECO:0007669"/>
    <property type="project" value="TreeGrafter"/>
</dbReference>
<sequence length="377" mass="41710">MQQLFLVSYNGLIYTLQYAEGESPKKALKIIAESKDCAVPSWVTLDSKRRRLYGLANDKEKWSGTLKTFLIQADGSLEEKSSVPAPFGAAFSTLYDDGKALAAAYYYDPAVATYNVEDCSHIRKLQELRWPEIGPGPGRAQEHSRPHQTYIDPTGRYLIAVDCGADRIHVFSIGADHEVTEVGGLDLPRPSFPRHVAMVVVGGKTLMYILNQDICTLATYRVEYLAEGGLSFHQEGEDINLFVRNERVVNVDLALRPTASHMVLSPDNRFVMCSMRRDDAFEITSPLDGNSTMLADSILTLKVHPETGALSLAHEQHAGGNIPRQFCMNPSGDRIAICQEANGWVSIYERDVETGKFGKLLAILDGLGEPVCIQWDA</sequence>
<reference evidence="2" key="1">
    <citation type="submission" date="2022-10" db="EMBL/GenBank/DDBJ databases">
        <title>Culturing micro-colonial fungi from biological soil crusts in the Mojave desert and describing Neophaeococcomyces mojavensis, and introducing the new genera and species Taxawa tesnikishii.</title>
        <authorList>
            <person name="Kurbessoian T."/>
            <person name="Stajich J.E."/>
        </authorList>
    </citation>
    <scope>NUCLEOTIDE SEQUENCE</scope>
    <source>
        <strain evidence="2">TK_35</strain>
    </source>
</reference>
<evidence type="ECO:0000256" key="1">
    <source>
        <dbReference type="ARBA" id="ARBA00005564"/>
    </source>
</evidence>
<dbReference type="EMBL" id="JAPDRN010000043">
    <property type="protein sequence ID" value="KAJ9633725.1"/>
    <property type="molecule type" value="Genomic_DNA"/>
</dbReference>
<dbReference type="InterPro" id="IPR050282">
    <property type="entry name" value="Cycloisomerase_2"/>
</dbReference>
<dbReference type="Gene3D" id="2.130.10.10">
    <property type="entry name" value="YVTN repeat-like/Quinoprotein amine dehydrogenase"/>
    <property type="match status" value="1"/>
</dbReference>
<dbReference type="InterPro" id="IPR019405">
    <property type="entry name" value="Lactonase_7-beta_prop"/>
</dbReference>
<dbReference type="Pfam" id="PF10282">
    <property type="entry name" value="Lactonase"/>
    <property type="match status" value="1"/>
</dbReference>
<dbReference type="PANTHER" id="PTHR30344:SF1">
    <property type="entry name" value="6-PHOSPHOGLUCONOLACTONASE"/>
    <property type="match status" value="1"/>
</dbReference>
<dbReference type="Proteomes" id="UP001172681">
    <property type="component" value="Unassembled WGS sequence"/>
</dbReference>
<comment type="similarity">
    <text evidence="1">Belongs to the cycloisomerase 2 family.</text>
</comment>
<evidence type="ECO:0000313" key="2">
    <source>
        <dbReference type="EMBL" id="KAJ9633725.1"/>
    </source>
</evidence>
<dbReference type="AlphaFoldDB" id="A0AA38Y3F3"/>
<name>A0AA38Y3F3_9EURO</name>